<name>A0A8T2RGS6_CERRI</name>
<reference evidence="1 2" key="1">
    <citation type="submission" date="2021-08" db="EMBL/GenBank/DDBJ databases">
        <title>WGS assembly of Ceratopteris richardii.</title>
        <authorList>
            <person name="Marchant D.B."/>
            <person name="Chen G."/>
            <person name="Jenkins J."/>
            <person name="Shu S."/>
            <person name="Leebens-Mack J."/>
            <person name="Grimwood J."/>
            <person name="Schmutz J."/>
            <person name="Soltis P."/>
            <person name="Soltis D."/>
            <person name="Chen Z.-H."/>
        </authorList>
    </citation>
    <scope>NUCLEOTIDE SEQUENCE [LARGE SCALE GENOMIC DNA]</scope>
    <source>
        <strain evidence="1">Whitten #5841</strain>
        <tissue evidence="1">Leaf</tissue>
    </source>
</reference>
<evidence type="ECO:0000313" key="1">
    <source>
        <dbReference type="EMBL" id="KAH7294808.1"/>
    </source>
</evidence>
<dbReference type="EMBL" id="CM035432">
    <property type="protein sequence ID" value="KAH7294808.1"/>
    <property type="molecule type" value="Genomic_DNA"/>
</dbReference>
<dbReference type="Proteomes" id="UP000825935">
    <property type="component" value="Chromosome 27"/>
</dbReference>
<protein>
    <submittedName>
        <fullName evidence="1">Uncharacterized protein</fullName>
    </submittedName>
</protein>
<proteinExistence type="predicted"/>
<gene>
    <name evidence="1" type="ORF">KP509_27G019900</name>
</gene>
<sequence length="110" mass="12587">MKFSQKRPIMELKKDALILRQVVRDSKRGGELQLFGIEQIPFGDVLLGKIISDTKLYGSLTLPSFTANTVDGRSRARNSRRKNIMDHLPCQRFSSCNLHFLFLECNILTC</sequence>
<accession>A0A8T2RGS6</accession>
<comment type="caution">
    <text evidence="1">The sequence shown here is derived from an EMBL/GenBank/DDBJ whole genome shotgun (WGS) entry which is preliminary data.</text>
</comment>
<organism evidence="1 2">
    <name type="scientific">Ceratopteris richardii</name>
    <name type="common">Triangle waterfern</name>
    <dbReference type="NCBI Taxonomy" id="49495"/>
    <lineage>
        <taxon>Eukaryota</taxon>
        <taxon>Viridiplantae</taxon>
        <taxon>Streptophyta</taxon>
        <taxon>Embryophyta</taxon>
        <taxon>Tracheophyta</taxon>
        <taxon>Polypodiopsida</taxon>
        <taxon>Polypodiidae</taxon>
        <taxon>Polypodiales</taxon>
        <taxon>Pteridineae</taxon>
        <taxon>Pteridaceae</taxon>
        <taxon>Parkerioideae</taxon>
        <taxon>Ceratopteris</taxon>
    </lineage>
</organism>
<keyword evidence="2" id="KW-1185">Reference proteome</keyword>
<dbReference type="AlphaFoldDB" id="A0A8T2RGS6"/>
<evidence type="ECO:0000313" key="2">
    <source>
        <dbReference type="Proteomes" id="UP000825935"/>
    </source>
</evidence>